<dbReference type="AlphaFoldDB" id="G9XHJ0"/>
<dbReference type="Proteomes" id="UP000004416">
    <property type="component" value="Unassembled WGS sequence"/>
</dbReference>
<dbReference type="HOGENOM" id="CLU_144718_0_0_9"/>
<proteinExistence type="predicted"/>
<gene>
    <name evidence="1" type="ORF">HMPREF0322_00415</name>
</gene>
<dbReference type="InterPro" id="IPR013324">
    <property type="entry name" value="RNA_pol_sigma_r3/r4-like"/>
</dbReference>
<dbReference type="Gene3D" id="1.20.140.160">
    <property type="match status" value="1"/>
</dbReference>
<dbReference type="SUPFAM" id="SSF88659">
    <property type="entry name" value="Sigma3 and sigma4 domains of RNA polymerase sigma factors"/>
    <property type="match status" value="1"/>
</dbReference>
<dbReference type="EMBL" id="AFZX01000010">
    <property type="protein sequence ID" value="EHL08992.1"/>
    <property type="molecule type" value="Genomic_DNA"/>
</dbReference>
<reference evidence="1 2" key="1">
    <citation type="submission" date="2011-08" db="EMBL/GenBank/DDBJ databases">
        <authorList>
            <person name="Weinstock G."/>
            <person name="Sodergren E."/>
            <person name="Clifton S."/>
            <person name="Fulton L."/>
            <person name="Fulton B."/>
            <person name="Courtney L."/>
            <person name="Fronick C."/>
            <person name="Harrison M."/>
            <person name="Strong C."/>
            <person name="Farmer C."/>
            <person name="Delahaunty K."/>
            <person name="Markovic C."/>
            <person name="Hall O."/>
            <person name="Minx P."/>
            <person name="Tomlinson C."/>
            <person name="Mitreva M."/>
            <person name="Hou S."/>
            <person name="Chen J."/>
            <person name="Wollam A."/>
            <person name="Pepin K.H."/>
            <person name="Johnson M."/>
            <person name="Bhonagiri V."/>
            <person name="Zhang X."/>
            <person name="Suruliraj S."/>
            <person name="Warren W."/>
            <person name="Chinwalla A."/>
            <person name="Mardis E.R."/>
            <person name="Wilson R.K."/>
        </authorList>
    </citation>
    <scope>NUCLEOTIDE SEQUENCE [LARGE SCALE GENOMIC DNA]</scope>
    <source>
        <strain evidence="1 2">DP7</strain>
    </source>
</reference>
<accession>G9XHJ0</accession>
<organism evidence="1 2">
    <name type="scientific">Desulfitobacterium hafniense DP7</name>
    <dbReference type="NCBI Taxonomy" id="537010"/>
    <lineage>
        <taxon>Bacteria</taxon>
        <taxon>Bacillati</taxon>
        <taxon>Bacillota</taxon>
        <taxon>Clostridia</taxon>
        <taxon>Eubacteriales</taxon>
        <taxon>Desulfitobacteriaceae</taxon>
        <taxon>Desulfitobacterium</taxon>
    </lineage>
</organism>
<dbReference type="PATRIC" id="fig|537010.4.peg.390"/>
<comment type="caution">
    <text evidence="1">The sequence shown here is derived from an EMBL/GenBank/DDBJ whole genome shotgun (WGS) entry which is preliminary data.</text>
</comment>
<evidence type="ECO:0000313" key="2">
    <source>
        <dbReference type="Proteomes" id="UP000004416"/>
    </source>
</evidence>
<sequence length="141" mass="16844">MAWHQGVIDMTKQELQNYYWLKRNIQKLEHRIIELDTLAAKQTTRLKNDADSRVSHAEHDRLGAVVAEMVDIKRELGEQLREAYEAEERIQNALRNLPEREKYLIRARYVESKKWEQICLDMNLEWAQVHRVHARALKQLA</sequence>
<name>G9XHJ0_DESHA</name>
<evidence type="ECO:0000313" key="1">
    <source>
        <dbReference type="EMBL" id="EHL08992.1"/>
    </source>
</evidence>
<protein>
    <submittedName>
        <fullName evidence="1">Sigma-70, region 4</fullName>
    </submittedName>
</protein>